<accession>A0ABQ9HLW5</accession>
<evidence type="ECO:0000313" key="2">
    <source>
        <dbReference type="Proteomes" id="UP001159363"/>
    </source>
</evidence>
<protein>
    <submittedName>
        <fullName evidence="1">Uncharacterized protein</fullName>
    </submittedName>
</protein>
<proteinExistence type="predicted"/>
<dbReference type="Proteomes" id="UP001159363">
    <property type="component" value="Chromosome X"/>
</dbReference>
<keyword evidence="2" id="KW-1185">Reference proteome</keyword>
<gene>
    <name evidence="1" type="ORF">PR048_011545</name>
</gene>
<dbReference type="EMBL" id="JARBHB010000004">
    <property type="protein sequence ID" value="KAJ8885348.1"/>
    <property type="molecule type" value="Genomic_DNA"/>
</dbReference>
<sequence length="145" mass="17225">MLVLLTLEFLCRKNKCKCQYVIEKIRKCSCVSRSIPFCVTSLDPKVIIHEPTCGYNCMNKLIKALHEANQISGNVSGKAKQHYRNFNLKRDFDNFEAMYLWMGRCCSLLEQLEIGKLKEEKRLWRMELEEVEEKIEIKFLHYKKL</sequence>
<comment type="caution">
    <text evidence="1">The sequence shown here is derived from an EMBL/GenBank/DDBJ whole genome shotgun (WGS) entry which is preliminary data.</text>
</comment>
<reference evidence="1 2" key="1">
    <citation type="submission" date="2023-02" db="EMBL/GenBank/DDBJ databases">
        <title>LHISI_Scaffold_Assembly.</title>
        <authorList>
            <person name="Stuart O.P."/>
            <person name="Cleave R."/>
            <person name="Magrath M.J.L."/>
            <person name="Mikheyev A.S."/>
        </authorList>
    </citation>
    <scope>NUCLEOTIDE SEQUENCE [LARGE SCALE GENOMIC DNA]</scope>
    <source>
        <strain evidence="1">Daus_M_001</strain>
        <tissue evidence="1">Leg muscle</tissue>
    </source>
</reference>
<evidence type="ECO:0000313" key="1">
    <source>
        <dbReference type="EMBL" id="KAJ8885348.1"/>
    </source>
</evidence>
<name>A0ABQ9HLW5_9NEOP</name>
<organism evidence="1 2">
    <name type="scientific">Dryococelus australis</name>
    <dbReference type="NCBI Taxonomy" id="614101"/>
    <lineage>
        <taxon>Eukaryota</taxon>
        <taxon>Metazoa</taxon>
        <taxon>Ecdysozoa</taxon>
        <taxon>Arthropoda</taxon>
        <taxon>Hexapoda</taxon>
        <taxon>Insecta</taxon>
        <taxon>Pterygota</taxon>
        <taxon>Neoptera</taxon>
        <taxon>Polyneoptera</taxon>
        <taxon>Phasmatodea</taxon>
        <taxon>Verophasmatodea</taxon>
        <taxon>Anareolatae</taxon>
        <taxon>Phasmatidae</taxon>
        <taxon>Eurycanthinae</taxon>
        <taxon>Dryococelus</taxon>
    </lineage>
</organism>